<evidence type="ECO:0000313" key="3">
    <source>
        <dbReference type="Proteomes" id="UP001163046"/>
    </source>
</evidence>
<reference evidence="2" key="1">
    <citation type="submission" date="2023-01" db="EMBL/GenBank/DDBJ databases">
        <title>Genome assembly of the deep-sea coral Lophelia pertusa.</title>
        <authorList>
            <person name="Herrera S."/>
            <person name="Cordes E."/>
        </authorList>
    </citation>
    <scope>NUCLEOTIDE SEQUENCE</scope>
    <source>
        <strain evidence="2">USNM1676648</strain>
        <tissue evidence="2">Polyp</tissue>
    </source>
</reference>
<comment type="caution">
    <text evidence="2">The sequence shown here is derived from an EMBL/GenBank/DDBJ whole genome shotgun (WGS) entry which is preliminary data.</text>
</comment>
<feature type="compositionally biased region" description="Polar residues" evidence="1">
    <location>
        <begin position="1"/>
        <end position="10"/>
    </location>
</feature>
<evidence type="ECO:0008006" key="4">
    <source>
        <dbReference type="Google" id="ProtNLM"/>
    </source>
</evidence>
<evidence type="ECO:0000256" key="1">
    <source>
        <dbReference type="SAM" id="MobiDB-lite"/>
    </source>
</evidence>
<dbReference type="PANTHER" id="PTHR36981">
    <property type="entry name" value="ZGC:195170"/>
    <property type="match status" value="1"/>
</dbReference>
<dbReference type="AlphaFoldDB" id="A0A9W9Z187"/>
<dbReference type="Proteomes" id="UP001163046">
    <property type="component" value="Unassembled WGS sequence"/>
</dbReference>
<dbReference type="EMBL" id="MU826831">
    <property type="protein sequence ID" value="KAJ7373307.1"/>
    <property type="molecule type" value="Genomic_DNA"/>
</dbReference>
<dbReference type="OrthoDB" id="5977621at2759"/>
<gene>
    <name evidence="2" type="ORF">OS493_012898</name>
</gene>
<dbReference type="PANTHER" id="PTHR36981:SF1">
    <property type="entry name" value="P2X PURINORECEPTOR 7 INTRACELLULAR DOMAIN-CONTAINING PROTEIN"/>
    <property type="match status" value="1"/>
</dbReference>
<name>A0A9W9Z187_9CNID</name>
<evidence type="ECO:0000313" key="2">
    <source>
        <dbReference type="EMBL" id="KAJ7373307.1"/>
    </source>
</evidence>
<accession>A0A9W9Z187</accession>
<protein>
    <recommendedName>
        <fullName evidence="4">P2X purinoceptor 7-like</fullName>
    </recommendedName>
</protein>
<sequence>MENTCNNSLISVDDENGFSSDSSDADEQIEFEELEFPGEDQRSETEETEGPYSEEPLANEEWLEEYNRERRMIEERQEELEDRLGRVVEVGTSCKCGNCHVDFLQNSKECQCCHEIDGCLESLSSELVQREVDNAPNCIISHPGFDPVCLNRWSLQSAAAKYKAQDGSRYRQTGTETDFLRATAYRQFTQLVHGYLGARRIPLPACAYHVIRKEFGAEGVNFTGYEDDDD</sequence>
<proteinExistence type="predicted"/>
<feature type="region of interest" description="Disordered" evidence="1">
    <location>
        <begin position="1"/>
        <end position="59"/>
    </location>
</feature>
<keyword evidence="3" id="KW-1185">Reference proteome</keyword>
<feature type="compositionally biased region" description="Acidic residues" evidence="1">
    <location>
        <begin position="23"/>
        <end position="38"/>
    </location>
</feature>
<organism evidence="2 3">
    <name type="scientific">Desmophyllum pertusum</name>
    <dbReference type="NCBI Taxonomy" id="174260"/>
    <lineage>
        <taxon>Eukaryota</taxon>
        <taxon>Metazoa</taxon>
        <taxon>Cnidaria</taxon>
        <taxon>Anthozoa</taxon>
        <taxon>Hexacorallia</taxon>
        <taxon>Scleractinia</taxon>
        <taxon>Caryophylliina</taxon>
        <taxon>Caryophylliidae</taxon>
        <taxon>Desmophyllum</taxon>
    </lineage>
</organism>